<dbReference type="SUPFAM" id="SSF51412">
    <property type="entry name" value="Inosine monophosphate dehydrogenase (IMPDH)"/>
    <property type="match status" value="1"/>
</dbReference>
<sequence>MKGPAPGAGAGGEQKIKTAFTELFGLKHPISLAGMNVAAGPALAAAVTNAGGLGVIGGVGYTPKMLKKNIEELKADLKDKNAPFGVDLLLPKVGGNARKTNTDYTGGKLMELVDIIIQEKAALFICAVGVPPPEVVKKFHDAKIPVANIIGHPKHAPKALEAGCDVIIYQGGEGGGHTGDVPLSVLGPRVVDICRGHKSPLTGKQVLTLAAGGIWNGRGLAAALMYGSDGVWVGTRFVASEESGAPRKHKEAVLTSTHETDVRTIIFTGRPLRVKMTPYVQKWESKPDEIKKLTSQGIVPVYHDLEHDDENGTAEQGARERYLLGKCAAVIEDVLPAKTIVDNMVSEAVAALQAGAQTLGSKL</sequence>
<reference evidence="4 5" key="1">
    <citation type="journal article" date="2018" name="Mol. Biol. Evol.">
        <title>Broad Genomic Sampling Reveals a Smut Pathogenic Ancestry of the Fungal Clade Ustilaginomycotina.</title>
        <authorList>
            <person name="Kijpornyongpan T."/>
            <person name="Mondo S.J."/>
            <person name="Barry K."/>
            <person name="Sandor L."/>
            <person name="Lee J."/>
            <person name="Lipzen A."/>
            <person name="Pangilinan J."/>
            <person name="LaButti K."/>
            <person name="Hainaut M."/>
            <person name="Henrissat B."/>
            <person name="Grigoriev I.V."/>
            <person name="Spatafora J.W."/>
            <person name="Aime M.C."/>
        </authorList>
    </citation>
    <scope>NUCLEOTIDE SEQUENCE [LARGE SCALE GENOMIC DNA]</scope>
    <source>
        <strain evidence="4 5">MCA 4718</strain>
    </source>
</reference>
<keyword evidence="2" id="KW-0288">FMN</keyword>
<evidence type="ECO:0000256" key="2">
    <source>
        <dbReference type="ARBA" id="ARBA00022643"/>
    </source>
</evidence>
<dbReference type="GO" id="GO:0018580">
    <property type="term" value="F:nitronate monooxygenase activity"/>
    <property type="evidence" value="ECO:0007669"/>
    <property type="project" value="InterPro"/>
</dbReference>
<keyword evidence="5" id="KW-1185">Reference proteome</keyword>
<dbReference type="InterPro" id="IPR004136">
    <property type="entry name" value="NMO"/>
</dbReference>
<protein>
    <submittedName>
        <fullName evidence="4">NPD-domain-containing protein</fullName>
    </submittedName>
</protein>
<evidence type="ECO:0000313" key="4">
    <source>
        <dbReference type="EMBL" id="PWN18550.1"/>
    </source>
</evidence>
<proteinExistence type="predicted"/>
<dbReference type="PANTHER" id="PTHR32332">
    <property type="entry name" value="2-NITROPROPANE DIOXYGENASE"/>
    <property type="match status" value="1"/>
</dbReference>
<dbReference type="OrthoDB" id="10265891at2759"/>
<evidence type="ECO:0000256" key="1">
    <source>
        <dbReference type="ARBA" id="ARBA00022630"/>
    </source>
</evidence>
<dbReference type="AlphaFoldDB" id="A0A316TZZ4"/>
<accession>A0A316TZZ4</accession>
<dbReference type="PANTHER" id="PTHR32332:SF31">
    <property type="entry name" value="2-NITROPROPANE DIOXYGENASE FAMILY, PUTATIVE (AFU_ORTHOLOGUE AFUA_2G09850)-RELATED"/>
    <property type="match status" value="1"/>
</dbReference>
<dbReference type="RefSeq" id="XP_025345710.1">
    <property type="nucleotide sequence ID" value="XM_025490476.1"/>
</dbReference>
<keyword evidence="3" id="KW-0560">Oxidoreductase</keyword>
<organism evidence="4 5">
    <name type="scientific">Pseudomicrostroma glucosiphilum</name>
    <dbReference type="NCBI Taxonomy" id="1684307"/>
    <lineage>
        <taxon>Eukaryota</taxon>
        <taxon>Fungi</taxon>
        <taxon>Dikarya</taxon>
        <taxon>Basidiomycota</taxon>
        <taxon>Ustilaginomycotina</taxon>
        <taxon>Exobasidiomycetes</taxon>
        <taxon>Microstromatales</taxon>
        <taxon>Microstromatales incertae sedis</taxon>
        <taxon>Pseudomicrostroma</taxon>
    </lineage>
</organism>
<dbReference type="CDD" id="cd04730">
    <property type="entry name" value="NPD_like"/>
    <property type="match status" value="1"/>
</dbReference>
<dbReference type="EMBL" id="KZ819335">
    <property type="protein sequence ID" value="PWN18550.1"/>
    <property type="molecule type" value="Genomic_DNA"/>
</dbReference>
<keyword evidence="1" id="KW-0285">Flavoprotein</keyword>
<name>A0A316TZZ4_9BASI</name>
<evidence type="ECO:0000313" key="5">
    <source>
        <dbReference type="Proteomes" id="UP000245942"/>
    </source>
</evidence>
<dbReference type="Gene3D" id="3.20.20.70">
    <property type="entry name" value="Aldolase class I"/>
    <property type="match status" value="1"/>
</dbReference>
<dbReference type="Pfam" id="PF03060">
    <property type="entry name" value="NMO"/>
    <property type="match status" value="1"/>
</dbReference>
<dbReference type="STRING" id="1684307.A0A316TZZ4"/>
<gene>
    <name evidence="4" type="ORF">BCV69DRAFT_252592</name>
</gene>
<evidence type="ECO:0000256" key="3">
    <source>
        <dbReference type="ARBA" id="ARBA00023002"/>
    </source>
</evidence>
<dbReference type="Proteomes" id="UP000245942">
    <property type="component" value="Unassembled WGS sequence"/>
</dbReference>
<dbReference type="GeneID" id="37012210"/>
<dbReference type="InterPro" id="IPR013785">
    <property type="entry name" value="Aldolase_TIM"/>
</dbReference>